<organism evidence="2">
    <name type="scientific">Anguilla anguilla</name>
    <name type="common">European freshwater eel</name>
    <name type="synonym">Muraena anguilla</name>
    <dbReference type="NCBI Taxonomy" id="7936"/>
    <lineage>
        <taxon>Eukaryota</taxon>
        <taxon>Metazoa</taxon>
        <taxon>Chordata</taxon>
        <taxon>Craniata</taxon>
        <taxon>Vertebrata</taxon>
        <taxon>Euteleostomi</taxon>
        <taxon>Actinopterygii</taxon>
        <taxon>Neopterygii</taxon>
        <taxon>Teleostei</taxon>
        <taxon>Anguilliformes</taxon>
        <taxon>Anguillidae</taxon>
        <taxon>Anguilla</taxon>
    </lineage>
</organism>
<protein>
    <submittedName>
        <fullName evidence="2">Uncharacterized protein</fullName>
    </submittedName>
</protein>
<dbReference type="EMBL" id="GBXM01007124">
    <property type="protein sequence ID" value="JAI01454.1"/>
    <property type="molecule type" value="Transcribed_RNA"/>
</dbReference>
<feature type="chain" id="PRO_5002435302" evidence="1">
    <location>
        <begin position="22"/>
        <end position="51"/>
    </location>
</feature>
<feature type="signal peptide" evidence="1">
    <location>
        <begin position="1"/>
        <end position="21"/>
    </location>
</feature>
<reference evidence="2" key="2">
    <citation type="journal article" date="2015" name="Fish Shellfish Immunol.">
        <title>Early steps in the European eel (Anguilla anguilla)-Vibrio vulnificus interaction in the gills: Role of the RtxA13 toxin.</title>
        <authorList>
            <person name="Callol A."/>
            <person name="Pajuelo D."/>
            <person name="Ebbesson L."/>
            <person name="Teles M."/>
            <person name="MacKenzie S."/>
            <person name="Amaro C."/>
        </authorList>
    </citation>
    <scope>NUCLEOTIDE SEQUENCE</scope>
</reference>
<name>A0A0E9XIE3_ANGAN</name>
<evidence type="ECO:0000313" key="2">
    <source>
        <dbReference type="EMBL" id="JAI01454.1"/>
    </source>
</evidence>
<accession>A0A0E9XIE3</accession>
<evidence type="ECO:0000256" key="1">
    <source>
        <dbReference type="SAM" id="SignalP"/>
    </source>
</evidence>
<proteinExistence type="predicted"/>
<sequence>MKILLLATIATLTTLDLRVLSYEQYCLRDYQVDNRGWHHPTSPRDFRSAHQ</sequence>
<dbReference type="AlphaFoldDB" id="A0A0E9XIE3"/>
<reference evidence="2" key="1">
    <citation type="submission" date="2014-11" db="EMBL/GenBank/DDBJ databases">
        <authorList>
            <person name="Amaro Gonzalez C."/>
        </authorList>
    </citation>
    <scope>NUCLEOTIDE SEQUENCE</scope>
</reference>
<keyword evidence="1" id="KW-0732">Signal</keyword>